<dbReference type="EMBL" id="ASPP01007182">
    <property type="protein sequence ID" value="ETO27565.1"/>
    <property type="molecule type" value="Genomic_DNA"/>
</dbReference>
<name>X6NMS8_RETFI</name>
<proteinExistence type="predicted"/>
<evidence type="ECO:0000313" key="3">
    <source>
        <dbReference type="Proteomes" id="UP000023152"/>
    </source>
</evidence>
<reference evidence="2 3" key="1">
    <citation type="journal article" date="2013" name="Curr. Biol.">
        <title>The Genome of the Foraminiferan Reticulomyxa filosa.</title>
        <authorList>
            <person name="Glockner G."/>
            <person name="Hulsmann N."/>
            <person name="Schleicher M."/>
            <person name="Noegel A.A."/>
            <person name="Eichinger L."/>
            <person name="Gallinger C."/>
            <person name="Pawlowski J."/>
            <person name="Sierra R."/>
            <person name="Euteneuer U."/>
            <person name="Pillet L."/>
            <person name="Moustafa A."/>
            <person name="Platzer M."/>
            <person name="Groth M."/>
            <person name="Szafranski K."/>
            <person name="Schliwa M."/>
        </authorList>
    </citation>
    <scope>NUCLEOTIDE SEQUENCE [LARGE SCALE GENOMIC DNA]</scope>
</reference>
<sequence length="85" mass="9801">MSPSTNQCKATEREDMNVNENDTRQSEDRKRTKGEITRTADNSTDNGKAMTRHDTMLLRPIAVDTTILSQQQQQQQQYCRDNPLD</sequence>
<dbReference type="AlphaFoldDB" id="X6NMS8"/>
<keyword evidence="3" id="KW-1185">Reference proteome</keyword>
<gene>
    <name evidence="2" type="ORF">RFI_09566</name>
</gene>
<feature type="region of interest" description="Disordered" evidence="1">
    <location>
        <begin position="1"/>
        <end position="52"/>
    </location>
</feature>
<comment type="caution">
    <text evidence="2">The sequence shown here is derived from an EMBL/GenBank/DDBJ whole genome shotgun (WGS) entry which is preliminary data.</text>
</comment>
<feature type="non-terminal residue" evidence="2">
    <location>
        <position position="85"/>
    </location>
</feature>
<dbReference type="Proteomes" id="UP000023152">
    <property type="component" value="Unassembled WGS sequence"/>
</dbReference>
<evidence type="ECO:0000313" key="2">
    <source>
        <dbReference type="EMBL" id="ETO27565.1"/>
    </source>
</evidence>
<evidence type="ECO:0000256" key="1">
    <source>
        <dbReference type="SAM" id="MobiDB-lite"/>
    </source>
</evidence>
<protein>
    <submittedName>
        <fullName evidence="2">Uncharacterized protein</fullName>
    </submittedName>
</protein>
<accession>X6NMS8</accession>
<organism evidence="2 3">
    <name type="scientific">Reticulomyxa filosa</name>
    <dbReference type="NCBI Taxonomy" id="46433"/>
    <lineage>
        <taxon>Eukaryota</taxon>
        <taxon>Sar</taxon>
        <taxon>Rhizaria</taxon>
        <taxon>Retaria</taxon>
        <taxon>Foraminifera</taxon>
        <taxon>Monothalamids</taxon>
        <taxon>Reticulomyxidae</taxon>
        <taxon>Reticulomyxa</taxon>
    </lineage>
</organism>
<feature type="compositionally biased region" description="Basic and acidic residues" evidence="1">
    <location>
        <begin position="10"/>
        <end position="38"/>
    </location>
</feature>